<keyword evidence="1 8" id="KW-1003">Cell membrane</keyword>
<dbReference type="HAMAP" id="MF_00509">
    <property type="entry name" value="ZipA"/>
    <property type="match status" value="1"/>
</dbReference>
<keyword evidence="7 8" id="KW-0131">Cell cycle</keyword>
<reference evidence="12 13" key="1">
    <citation type="submission" date="2014-01" db="EMBL/GenBank/DDBJ databases">
        <authorList>
            <person name="Zuccon D."/>
        </authorList>
    </citation>
    <scope>NUCLEOTIDE SEQUENCE [LARGE SCALE GENOMIC DNA]</scope>
    <source>
        <strain evidence="12 13">Y31</strain>
    </source>
</reference>
<evidence type="ECO:0000256" key="2">
    <source>
        <dbReference type="ARBA" id="ARBA00022519"/>
    </source>
</evidence>
<dbReference type="Pfam" id="PF04354">
    <property type="entry name" value="ZipA_C"/>
    <property type="match status" value="1"/>
</dbReference>
<evidence type="ECO:0000256" key="3">
    <source>
        <dbReference type="ARBA" id="ARBA00022618"/>
    </source>
</evidence>
<feature type="compositionally biased region" description="Polar residues" evidence="10">
    <location>
        <begin position="45"/>
        <end position="55"/>
    </location>
</feature>
<keyword evidence="3 8" id="KW-0132">Cell division</keyword>
<dbReference type="PANTHER" id="PTHR38685">
    <property type="entry name" value="CELL DIVISION PROTEIN ZIPA"/>
    <property type="match status" value="1"/>
</dbReference>
<dbReference type="SMART" id="SM00771">
    <property type="entry name" value="ZipA_C"/>
    <property type="match status" value="1"/>
</dbReference>
<evidence type="ECO:0000256" key="8">
    <source>
        <dbReference type="HAMAP-Rule" id="MF_00509"/>
    </source>
</evidence>
<organism evidence="12 13">
    <name type="scientific">Bibersteinia trehalosi Y31</name>
    <dbReference type="NCBI Taxonomy" id="1261658"/>
    <lineage>
        <taxon>Bacteria</taxon>
        <taxon>Pseudomonadati</taxon>
        <taxon>Pseudomonadota</taxon>
        <taxon>Gammaproteobacteria</taxon>
        <taxon>Pasteurellales</taxon>
        <taxon>Pasteurellaceae</taxon>
        <taxon>Bibersteinia</taxon>
    </lineage>
</organism>
<dbReference type="GO" id="GO:0005886">
    <property type="term" value="C:plasma membrane"/>
    <property type="evidence" value="ECO:0007669"/>
    <property type="project" value="UniProtKB-SubCell"/>
</dbReference>
<dbReference type="PANTHER" id="PTHR38685:SF1">
    <property type="entry name" value="CELL DIVISION PROTEIN ZIPA"/>
    <property type="match status" value="1"/>
</dbReference>
<dbReference type="GO" id="GO:0043093">
    <property type="term" value="P:FtsZ-dependent cytokinesis"/>
    <property type="evidence" value="ECO:0007669"/>
    <property type="project" value="UniProtKB-UniRule"/>
</dbReference>
<evidence type="ECO:0000256" key="5">
    <source>
        <dbReference type="ARBA" id="ARBA00022989"/>
    </source>
</evidence>
<feature type="transmembrane region" description="Helical" evidence="8">
    <location>
        <begin position="6"/>
        <end position="24"/>
    </location>
</feature>
<dbReference type="GO" id="GO:0000917">
    <property type="term" value="P:division septum assembly"/>
    <property type="evidence" value="ECO:0007669"/>
    <property type="project" value="TreeGrafter"/>
</dbReference>
<keyword evidence="2 8" id="KW-0997">Cell inner membrane</keyword>
<dbReference type="InterPro" id="IPR007449">
    <property type="entry name" value="ZipA_FtsZ-bd_C"/>
</dbReference>
<name>A0A179D217_BIBTR</name>
<comment type="function">
    <text evidence="8 9">Essential cell division protein that stabilizes the FtsZ protofilaments by cross-linking them and that serves as a cytoplasmic membrane anchor for the Z ring. Also required for the recruitment to the septal ring of downstream cell division proteins.</text>
</comment>
<evidence type="ECO:0000256" key="9">
    <source>
        <dbReference type="RuleBase" id="RU003612"/>
    </source>
</evidence>
<evidence type="ECO:0000313" key="13">
    <source>
        <dbReference type="Proteomes" id="UP000078358"/>
    </source>
</evidence>
<evidence type="ECO:0000256" key="1">
    <source>
        <dbReference type="ARBA" id="ARBA00022475"/>
    </source>
</evidence>
<protein>
    <recommendedName>
        <fullName evidence="8 9">Cell division protein ZipA</fullName>
    </recommendedName>
</protein>
<keyword evidence="4 8" id="KW-0812">Transmembrane</keyword>
<dbReference type="Proteomes" id="UP000078358">
    <property type="component" value="Unassembled WGS sequence"/>
</dbReference>
<accession>A0A179D217</accession>
<dbReference type="SUPFAM" id="SSF64383">
    <property type="entry name" value="Cell-division protein ZipA, C-terminal domain"/>
    <property type="match status" value="1"/>
</dbReference>
<evidence type="ECO:0000256" key="10">
    <source>
        <dbReference type="SAM" id="MobiDB-lite"/>
    </source>
</evidence>
<dbReference type="PATRIC" id="fig|1261658.3.peg.704"/>
<comment type="caution">
    <text evidence="12">The sequence shown here is derived from an EMBL/GenBank/DDBJ whole genome shotgun (WGS) entry which is preliminary data.</text>
</comment>
<dbReference type="Gene3D" id="3.30.1400.10">
    <property type="entry name" value="ZipA, C-terminal FtsZ-binding domain"/>
    <property type="match status" value="1"/>
</dbReference>
<dbReference type="GO" id="GO:0032153">
    <property type="term" value="C:cell division site"/>
    <property type="evidence" value="ECO:0007669"/>
    <property type="project" value="UniProtKB-UniRule"/>
</dbReference>
<comment type="similarity">
    <text evidence="8 9">Belongs to the ZipA family.</text>
</comment>
<proteinExistence type="inferred from homology"/>
<dbReference type="RefSeq" id="WP_064318219.1">
    <property type="nucleotide sequence ID" value="NZ_JACI01000001.1"/>
</dbReference>
<keyword evidence="5 8" id="KW-1133">Transmembrane helix</keyword>
<feature type="domain" description="ZipA C-terminal FtsZ-binding" evidence="11">
    <location>
        <begin position="158"/>
        <end position="287"/>
    </location>
</feature>
<sequence>METSTLFFILAGLLIAFLVGYSLWSARREKSRVFSNTFSTRPVSAPVGSQSNAEIPSTLKPEGFSQQTQANEFDSPERWQAEQQEIDNQVREINIKLPNQAENNIAQPQANIFTQQVEVQPVAQAEYVEETQIRLQSENENSVTEPVQEPNSTENTSENNMLTLYVVTPEGGYFNGLNVVQHLENLGLQYGEYHIFHRHIDNTDSPILFSVANMMQPGVFELNNIENFATVGLVFFMHLPSPTNDLANLRIMINTADSLAQSLGGFVLNDQQQIFDERSRQEYVQRIRAQ</sequence>
<keyword evidence="6 8" id="KW-0472">Membrane</keyword>
<feature type="compositionally biased region" description="Polar residues" evidence="10">
    <location>
        <begin position="134"/>
        <end position="145"/>
    </location>
</feature>
<evidence type="ECO:0000313" key="12">
    <source>
        <dbReference type="EMBL" id="OAQ15601.1"/>
    </source>
</evidence>
<dbReference type="AlphaFoldDB" id="A0A179D217"/>
<evidence type="ECO:0000256" key="6">
    <source>
        <dbReference type="ARBA" id="ARBA00023136"/>
    </source>
</evidence>
<comment type="subcellular location">
    <subcellularLocation>
        <location evidence="8">Cell inner membrane</location>
        <topology evidence="8">Single-pass type I membrane protein</topology>
    </subcellularLocation>
    <text evidence="8">Localizes to the Z ring in an FtsZ-dependent manner.</text>
</comment>
<evidence type="ECO:0000259" key="11">
    <source>
        <dbReference type="SMART" id="SM00771"/>
    </source>
</evidence>
<dbReference type="InterPro" id="IPR036765">
    <property type="entry name" value="ZipA_FtsZ-bd_C_sf"/>
</dbReference>
<evidence type="ECO:0000256" key="4">
    <source>
        <dbReference type="ARBA" id="ARBA00022692"/>
    </source>
</evidence>
<comment type="subunit">
    <text evidence="8">Interacts with FtsZ via their C-terminal domains.</text>
</comment>
<dbReference type="EMBL" id="JACI01000001">
    <property type="protein sequence ID" value="OAQ15601.1"/>
    <property type="molecule type" value="Genomic_DNA"/>
</dbReference>
<dbReference type="NCBIfam" id="TIGR02205">
    <property type="entry name" value="septum_zipA"/>
    <property type="match status" value="1"/>
</dbReference>
<feature type="region of interest" description="Disordered" evidence="10">
    <location>
        <begin position="45"/>
        <end position="75"/>
    </location>
</feature>
<feature type="region of interest" description="Disordered" evidence="10">
    <location>
        <begin position="134"/>
        <end position="157"/>
    </location>
</feature>
<dbReference type="InterPro" id="IPR011919">
    <property type="entry name" value="Cell_div_ZipA"/>
</dbReference>
<evidence type="ECO:0000256" key="7">
    <source>
        <dbReference type="ARBA" id="ARBA00023306"/>
    </source>
</evidence>
<gene>
    <name evidence="8" type="primary">zipA</name>
    <name evidence="12" type="ORF">F480_03470</name>
</gene>